<accession>A0AA39JAH2</accession>
<name>A0AA39JAH2_ARMTA</name>
<keyword evidence="2" id="KW-1185">Reference proteome</keyword>
<gene>
    <name evidence="1" type="ORF">EV420DRAFT_1486504</name>
</gene>
<comment type="caution">
    <text evidence="1">The sequence shown here is derived from an EMBL/GenBank/DDBJ whole genome shotgun (WGS) entry which is preliminary data.</text>
</comment>
<dbReference type="EMBL" id="JAUEPS010000091">
    <property type="protein sequence ID" value="KAK0439043.1"/>
    <property type="molecule type" value="Genomic_DNA"/>
</dbReference>
<dbReference type="AlphaFoldDB" id="A0AA39JAH2"/>
<proteinExistence type="predicted"/>
<organism evidence="1 2">
    <name type="scientific">Armillaria tabescens</name>
    <name type="common">Ringless honey mushroom</name>
    <name type="synonym">Agaricus tabescens</name>
    <dbReference type="NCBI Taxonomy" id="1929756"/>
    <lineage>
        <taxon>Eukaryota</taxon>
        <taxon>Fungi</taxon>
        <taxon>Dikarya</taxon>
        <taxon>Basidiomycota</taxon>
        <taxon>Agaricomycotina</taxon>
        <taxon>Agaricomycetes</taxon>
        <taxon>Agaricomycetidae</taxon>
        <taxon>Agaricales</taxon>
        <taxon>Marasmiineae</taxon>
        <taxon>Physalacriaceae</taxon>
        <taxon>Desarmillaria</taxon>
    </lineage>
</organism>
<protein>
    <submittedName>
        <fullName evidence="1">Uncharacterized protein</fullName>
    </submittedName>
</protein>
<evidence type="ECO:0000313" key="1">
    <source>
        <dbReference type="EMBL" id="KAK0439043.1"/>
    </source>
</evidence>
<dbReference type="Proteomes" id="UP001175211">
    <property type="component" value="Unassembled WGS sequence"/>
</dbReference>
<evidence type="ECO:0000313" key="2">
    <source>
        <dbReference type="Proteomes" id="UP001175211"/>
    </source>
</evidence>
<reference evidence="1" key="1">
    <citation type="submission" date="2023-06" db="EMBL/GenBank/DDBJ databases">
        <authorList>
            <consortium name="Lawrence Berkeley National Laboratory"/>
            <person name="Ahrendt S."/>
            <person name="Sahu N."/>
            <person name="Indic B."/>
            <person name="Wong-Bajracharya J."/>
            <person name="Merenyi Z."/>
            <person name="Ke H.-M."/>
            <person name="Monk M."/>
            <person name="Kocsube S."/>
            <person name="Drula E."/>
            <person name="Lipzen A."/>
            <person name="Balint B."/>
            <person name="Henrissat B."/>
            <person name="Andreopoulos B."/>
            <person name="Martin F.M."/>
            <person name="Harder C.B."/>
            <person name="Rigling D."/>
            <person name="Ford K.L."/>
            <person name="Foster G.D."/>
            <person name="Pangilinan J."/>
            <person name="Papanicolaou A."/>
            <person name="Barry K."/>
            <person name="LaButti K."/>
            <person name="Viragh M."/>
            <person name="Koriabine M."/>
            <person name="Yan M."/>
            <person name="Riley R."/>
            <person name="Champramary S."/>
            <person name="Plett K.L."/>
            <person name="Tsai I.J."/>
            <person name="Slot J."/>
            <person name="Sipos G."/>
            <person name="Plett J."/>
            <person name="Nagy L.G."/>
            <person name="Grigoriev I.V."/>
        </authorList>
    </citation>
    <scope>NUCLEOTIDE SEQUENCE</scope>
    <source>
        <strain evidence="1">CCBAS 213</strain>
    </source>
</reference>
<dbReference type="GeneID" id="85353949"/>
<sequence>MSYSRLPASIALINCCSESRRKKNGKTIAFFNFHVHHGGKRLAFVAFGGKGGARSQMRRHPSLPAPRAFIRACCSQPFRPSPPFTVFSFPASSSAGMIRGCLMKDIAFELAAMKMVNSGGREKVVWCRRMDVEDALSGDEGITGIY</sequence>
<dbReference type="RefSeq" id="XP_060323113.1">
    <property type="nucleotide sequence ID" value="XM_060470401.1"/>
</dbReference>